<protein>
    <recommendedName>
        <fullName evidence="3">Non-specific lipid-transfer protein</fullName>
    </recommendedName>
</protein>
<proteinExistence type="inferred from homology"/>
<sequence length="121" mass="12413">MASGSVKLSLAAALLCIVIGAKVAEAAMSCNQVVSDLAPCVSFVTSGGTPSMICCNGVRTLNSQAQTTADRQGACQCLKSVIVRVSYNPSNVANAAALPARCGVNFPYKISPSIDCKSIRK</sequence>
<keyword evidence="4" id="KW-0732">Signal</keyword>
<evidence type="ECO:0000259" key="5">
    <source>
        <dbReference type="SMART" id="SM00499"/>
    </source>
</evidence>
<dbReference type="OrthoDB" id="1890443at2759"/>
<accession>A0A6J1CQM5</accession>
<dbReference type="PRINTS" id="PR00382">
    <property type="entry name" value="LIPIDTRNSFER"/>
</dbReference>
<dbReference type="PANTHER" id="PTHR33076">
    <property type="entry name" value="NON-SPECIFIC LIPID-TRANSFER PROTEIN 2-RELATED"/>
    <property type="match status" value="1"/>
</dbReference>
<dbReference type="SMART" id="SM00499">
    <property type="entry name" value="AAI"/>
    <property type="match status" value="1"/>
</dbReference>
<dbReference type="Pfam" id="PF00234">
    <property type="entry name" value="Tryp_alpha_amyl"/>
    <property type="match status" value="1"/>
</dbReference>
<feature type="domain" description="Bifunctional inhibitor/plant lipid transfer protein/seed storage helical" evidence="5">
    <location>
        <begin position="30"/>
        <end position="116"/>
    </location>
</feature>
<keyword evidence="3" id="KW-0446">Lipid-binding</keyword>
<reference evidence="7" key="1">
    <citation type="submission" date="2025-08" db="UniProtKB">
        <authorList>
            <consortium name="RefSeq"/>
        </authorList>
    </citation>
    <scope>IDENTIFICATION</scope>
</reference>
<dbReference type="AlphaFoldDB" id="A0A6J1CQM5"/>
<keyword evidence="3" id="KW-0813">Transport</keyword>
<feature type="chain" id="PRO_5026803902" description="Non-specific lipid-transfer protein" evidence="4">
    <location>
        <begin position="27"/>
        <end position="121"/>
    </location>
</feature>
<gene>
    <name evidence="7" type="primary">LOC111013857</name>
</gene>
<comment type="similarity">
    <text evidence="1 3">Belongs to the plant LTP family.</text>
</comment>
<keyword evidence="2" id="KW-1015">Disulfide bond</keyword>
<evidence type="ECO:0000256" key="4">
    <source>
        <dbReference type="SAM" id="SignalP"/>
    </source>
</evidence>
<evidence type="ECO:0000256" key="3">
    <source>
        <dbReference type="RuleBase" id="RU000628"/>
    </source>
</evidence>
<dbReference type="GO" id="GO:0008289">
    <property type="term" value="F:lipid binding"/>
    <property type="evidence" value="ECO:0007669"/>
    <property type="project" value="UniProtKB-KW"/>
</dbReference>
<dbReference type="CDD" id="cd01960">
    <property type="entry name" value="nsLTP1"/>
    <property type="match status" value="1"/>
</dbReference>
<dbReference type="InterPro" id="IPR000528">
    <property type="entry name" value="Plant_nsLTP"/>
</dbReference>
<dbReference type="SUPFAM" id="SSF47699">
    <property type="entry name" value="Bifunctional inhibitor/lipid-transfer protein/seed storage 2S albumin"/>
    <property type="match status" value="1"/>
</dbReference>
<comment type="function">
    <text evidence="3">Plant non-specific lipid-transfer proteins transfer phospholipids as well as galactolipids across membranes. May play a role in wax or cutin deposition in the cell walls of expanding epidermal cells and certain secretory tissues.</text>
</comment>
<dbReference type="GeneID" id="111013857"/>
<dbReference type="Proteomes" id="UP000504603">
    <property type="component" value="Unplaced"/>
</dbReference>
<organism evidence="6 7">
    <name type="scientific">Momordica charantia</name>
    <name type="common">Bitter gourd</name>
    <name type="synonym">Balsam pear</name>
    <dbReference type="NCBI Taxonomy" id="3673"/>
    <lineage>
        <taxon>Eukaryota</taxon>
        <taxon>Viridiplantae</taxon>
        <taxon>Streptophyta</taxon>
        <taxon>Embryophyta</taxon>
        <taxon>Tracheophyta</taxon>
        <taxon>Spermatophyta</taxon>
        <taxon>Magnoliopsida</taxon>
        <taxon>eudicotyledons</taxon>
        <taxon>Gunneridae</taxon>
        <taxon>Pentapetalae</taxon>
        <taxon>rosids</taxon>
        <taxon>fabids</taxon>
        <taxon>Cucurbitales</taxon>
        <taxon>Cucurbitaceae</taxon>
        <taxon>Momordiceae</taxon>
        <taxon>Momordica</taxon>
    </lineage>
</organism>
<evidence type="ECO:0000256" key="1">
    <source>
        <dbReference type="ARBA" id="ARBA00009748"/>
    </source>
</evidence>
<evidence type="ECO:0000313" key="6">
    <source>
        <dbReference type="Proteomes" id="UP000504603"/>
    </source>
</evidence>
<feature type="signal peptide" evidence="4">
    <location>
        <begin position="1"/>
        <end position="26"/>
    </location>
</feature>
<evidence type="ECO:0000313" key="7">
    <source>
        <dbReference type="RefSeq" id="XP_022144080.1"/>
    </source>
</evidence>
<dbReference type="Gene3D" id="1.10.110.10">
    <property type="entry name" value="Plant lipid-transfer and hydrophobic proteins"/>
    <property type="match status" value="1"/>
</dbReference>
<evidence type="ECO:0000256" key="2">
    <source>
        <dbReference type="ARBA" id="ARBA00023157"/>
    </source>
</evidence>
<dbReference type="GO" id="GO:0006869">
    <property type="term" value="P:lipid transport"/>
    <property type="evidence" value="ECO:0007669"/>
    <property type="project" value="InterPro"/>
</dbReference>
<dbReference type="InterPro" id="IPR036312">
    <property type="entry name" value="Bifun_inhib/LTP/seed_sf"/>
</dbReference>
<dbReference type="KEGG" id="mcha:111013857"/>
<dbReference type="RefSeq" id="XP_022144080.1">
    <property type="nucleotide sequence ID" value="XM_022288388.1"/>
</dbReference>
<name>A0A6J1CQM5_MOMCH</name>
<dbReference type="InterPro" id="IPR016140">
    <property type="entry name" value="Bifunc_inhib/LTP/seed_store"/>
</dbReference>
<keyword evidence="6" id="KW-1185">Reference proteome</keyword>